<evidence type="ECO:0000313" key="2">
    <source>
        <dbReference type="EMBL" id="AHB50146.1"/>
    </source>
</evidence>
<accession>V5SGY7</accession>
<keyword evidence="1" id="KW-1133">Transmembrane helix</keyword>
<keyword evidence="3" id="KW-1185">Reference proteome</keyword>
<dbReference type="RefSeq" id="WP_023787211.1">
    <property type="nucleotide sequence ID" value="NC_022997.1"/>
</dbReference>
<evidence type="ECO:0000313" key="3">
    <source>
        <dbReference type="Proteomes" id="UP000018542"/>
    </source>
</evidence>
<dbReference type="AlphaFoldDB" id="V5SGY7"/>
<dbReference type="KEGG" id="hni:W911_09210"/>
<keyword evidence="1" id="KW-0472">Membrane</keyword>
<organism evidence="2 3">
    <name type="scientific">Hyphomicrobium nitrativorans NL23</name>
    <dbReference type="NCBI Taxonomy" id="1029756"/>
    <lineage>
        <taxon>Bacteria</taxon>
        <taxon>Pseudomonadati</taxon>
        <taxon>Pseudomonadota</taxon>
        <taxon>Alphaproteobacteria</taxon>
        <taxon>Hyphomicrobiales</taxon>
        <taxon>Hyphomicrobiaceae</taxon>
        <taxon>Hyphomicrobium</taxon>
    </lineage>
</organism>
<protein>
    <submittedName>
        <fullName evidence="2">Uncharacterized protein</fullName>
    </submittedName>
</protein>
<reference evidence="2 3" key="1">
    <citation type="journal article" date="2014" name="Genome Announc.">
        <title>Complete Genome Sequence of Hyphomicrobium nitrativorans Strain NL23, a Denitrifying Bacterium Isolated from Biofilm of a Methanol-Fed Denitrification System Treating Seawater at the Montreal Biodome.</title>
        <authorList>
            <person name="Martineau C."/>
            <person name="Villeneuve C."/>
            <person name="Mauffrey F."/>
            <person name="Villemur R."/>
        </authorList>
    </citation>
    <scope>NUCLEOTIDE SEQUENCE [LARGE SCALE GENOMIC DNA]</scope>
    <source>
        <strain evidence="2">NL23</strain>
    </source>
</reference>
<sequence>MTRIRLTSAQRKHLPDLVAGFAIVALLLALIGWHIGIVLGIDGSVVAGVDWNASMVLLAGAFIAMTVFNMAFFRHLSRVRAQDRKRITSLRARQSSRRLGS</sequence>
<dbReference type="PATRIC" id="fig|1029756.8.peg.1920"/>
<keyword evidence="1" id="KW-0812">Transmembrane</keyword>
<dbReference type="EMBL" id="CP006912">
    <property type="protein sequence ID" value="AHB50146.1"/>
    <property type="molecule type" value="Genomic_DNA"/>
</dbReference>
<feature type="transmembrane region" description="Helical" evidence="1">
    <location>
        <begin position="21"/>
        <end position="41"/>
    </location>
</feature>
<feature type="transmembrane region" description="Helical" evidence="1">
    <location>
        <begin position="53"/>
        <end position="76"/>
    </location>
</feature>
<dbReference type="OrthoDB" id="7933920at2"/>
<dbReference type="Proteomes" id="UP000018542">
    <property type="component" value="Chromosome"/>
</dbReference>
<dbReference type="HOGENOM" id="CLU_2287673_0_0_5"/>
<gene>
    <name evidence="2" type="ORF">W911_09210</name>
</gene>
<evidence type="ECO:0000256" key="1">
    <source>
        <dbReference type="SAM" id="Phobius"/>
    </source>
</evidence>
<name>V5SGY7_9HYPH</name>
<proteinExistence type="predicted"/>